<name>A0ACC2Q9H6_9NEOP</name>
<comment type="caution">
    <text evidence="1">The sequence shown here is derived from an EMBL/GenBank/DDBJ whole genome shotgun (WGS) entry which is preliminary data.</text>
</comment>
<dbReference type="EMBL" id="CM056802">
    <property type="protein sequence ID" value="KAJ8708025.1"/>
    <property type="molecule type" value="Genomic_DNA"/>
</dbReference>
<sequence>MAVFHTSILVSLFCTSLAAPQQPEISDQYKITEQVNATAVTTQPVQQTQQNQTLPEIKKVPAVPATEETSLETEDKVNKNTAVAIPQVSFTFKVYRLIADPIYKVVNTPKVSEVLRNIGTCVVNGAMELFSYYLPAPFMPLLASAAGLVIPFEPVVMLKEKMPVTSYRRAFQTAMNTFLRTFDKYKVAEEFDPYMTRRFNRRFMNDNDKREDEGKLQTVEI</sequence>
<dbReference type="Proteomes" id="UP001231649">
    <property type="component" value="Chromosome 26"/>
</dbReference>
<accession>A0ACC2Q9H6</accession>
<keyword evidence="2" id="KW-1185">Reference proteome</keyword>
<evidence type="ECO:0000313" key="1">
    <source>
        <dbReference type="EMBL" id="KAJ8708025.1"/>
    </source>
</evidence>
<evidence type="ECO:0000313" key="2">
    <source>
        <dbReference type="Proteomes" id="UP001231649"/>
    </source>
</evidence>
<gene>
    <name evidence="1" type="ORF">PYW08_010391</name>
</gene>
<reference evidence="1" key="1">
    <citation type="submission" date="2023-03" db="EMBL/GenBank/DDBJ databases">
        <title>Chromosome-level genomes of two armyworms, Mythimna separata and Mythimna loreyi, provide insights into the biosynthesis and reception of sex pheromones.</title>
        <authorList>
            <person name="Zhao H."/>
        </authorList>
    </citation>
    <scope>NUCLEOTIDE SEQUENCE</scope>
    <source>
        <strain evidence="1">BeijingLab</strain>
    </source>
</reference>
<proteinExistence type="predicted"/>
<organism evidence="1 2">
    <name type="scientific">Mythimna loreyi</name>
    <dbReference type="NCBI Taxonomy" id="667449"/>
    <lineage>
        <taxon>Eukaryota</taxon>
        <taxon>Metazoa</taxon>
        <taxon>Ecdysozoa</taxon>
        <taxon>Arthropoda</taxon>
        <taxon>Hexapoda</taxon>
        <taxon>Insecta</taxon>
        <taxon>Pterygota</taxon>
        <taxon>Neoptera</taxon>
        <taxon>Endopterygota</taxon>
        <taxon>Lepidoptera</taxon>
        <taxon>Glossata</taxon>
        <taxon>Ditrysia</taxon>
        <taxon>Noctuoidea</taxon>
        <taxon>Noctuidae</taxon>
        <taxon>Noctuinae</taxon>
        <taxon>Hadenini</taxon>
        <taxon>Mythimna</taxon>
    </lineage>
</organism>
<protein>
    <submittedName>
        <fullName evidence="1">Uncharacterized protein</fullName>
    </submittedName>
</protein>